<keyword evidence="1" id="KW-0472">Membrane</keyword>
<proteinExistence type="predicted"/>
<sequence>MKWYTKLFILFFIILFISKLTGASFDHVSSMIGGLLLLIWIVSLIIVAIAKIIEFIIRLFKPAPPNQAKSPQINKK</sequence>
<organism evidence="2 3">
    <name type="scientific">Thermoanaerobacter thermohydrosulfuricus</name>
    <name type="common">Clostridium thermohydrosulfuricum</name>
    <dbReference type="NCBI Taxonomy" id="1516"/>
    <lineage>
        <taxon>Bacteria</taxon>
        <taxon>Bacillati</taxon>
        <taxon>Bacillota</taxon>
        <taxon>Clostridia</taxon>
        <taxon>Thermoanaerobacterales</taxon>
        <taxon>Thermoanaerobacteraceae</taxon>
        <taxon>Thermoanaerobacter</taxon>
    </lineage>
</organism>
<accession>A0A1G7R0M4</accession>
<keyword evidence="1" id="KW-1133">Transmembrane helix</keyword>
<evidence type="ECO:0000256" key="1">
    <source>
        <dbReference type="SAM" id="Phobius"/>
    </source>
</evidence>
<evidence type="ECO:0000313" key="2">
    <source>
        <dbReference type="EMBL" id="SDG04313.1"/>
    </source>
</evidence>
<keyword evidence="1" id="KW-0812">Transmembrane</keyword>
<evidence type="ECO:0000313" key="3">
    <source>
        <dbReference type="Proteomes" id="UP000183404"/>
    </source>
</evidence>
<dbReference type="EMBL" id="FNBS01000039">
    <property type="protein sequence ID" value="SDG04313.1"/>
    <property type="molecule type" value="Genomic_DNA"/>
</dbReference>
<reference evidence="2 3" key="1">
    <citation type="submission" date="2016-10" db="EMBL/GenBank/DDBJ databases">
        <authorList>
            <person name="de Groot N.N."/>
        </authorList>
    </citation>
    <scope>NUCLEOTIDE SEQUENCE [LARGE SCALE GENOMIC DNA]</scope>
    <source>
        <strain evidence="2 3">DSM 569</strain>
    </source>
</reference>
<protein>
    <submittedName>
        <fullName evidence="2">Uncharacterized protein</fullName>
    </submittedName>
</protein>
<feature type="transmembrane region" description="Helical" evidence="1">
    <location>
        <begin position="32"/>
        <end position="53"/>
    </location>
</feature>
<gene>
    <name evidence="2" type="ORF">SAMN04244560_01689</name>
</gene>
<dbReference type="Proteomes" id="UP000183404">
    <property type="component" value="Unassembled WGS sequence"/>
</dbReference>
<dbReference type="AlphaFoldDB" id="A0A1G7R0M4"/>
<name>A0A1G7R0M4_THETY</name>